<dbReference type="KEGG" id="cted:CTEST_11875"/>
<dbReference type="EMBL" id="CP011545">
    <property type="protein sequence ID" value="AKK09782.1"/>
    <property type="molecule type" value="Genomic_DNA"/>
</dbReference>
<dbReference type="Pfam" id="PF02690">
    <property type="entry name" value="Na_Pi_cotrans"/>
    <property type="match status" value="2"/>
</dbReference>
<feature type="transmembrane region" description="Helical" evidence="6">
    <location>
        <begin position="272"/>
        <end position="295"/>
    </location>
</feature>
<keyword evidence="5 6" id="KW-0472">Membrane</keyword>
<keyword evidence="2" id="KW-1003">Cell membrane</keyword>
<evidence type="ECO:0000313" key="8">
    <source>
        <dbReference type="Proteomes" id="UP000035540"/>
    </source>
</evidence>
<evidence type="ECO:0000256" key="3">
    <source>
        <dbReference type="ARBA" id="ARBA00022692"/>
    </source>
</evidence>
<evidence type="ECO:0000256" key="6">
    <source>
        <dbReference type="SAM" id="Phobius"/>
    </source>
</evidence>
<keyword evidence="4 6" id="KW-1133">Transmembrane helix</keyword>
<feature type="transmembrane region" description="Helical" evidence="6">
    <location>
        <begin position="43"/>
        <end position="67"/>
    </location>
</feature>
<evidence type="ECO:0000256" key="1">
    <source>
        <dbReference type="ARBA" id="ARBA00004651"/>
    </source>
</evidence>
<gene>
    <name evidence="7" type="ORF">CTEST_11875</name>
</gene>
<feature type="transmembrane region" description="Helical" evidence="6">
    <location>
        <begin position="344"/>
        <end position="370"/>
    </location>
</feature>
<reference evidence="7 8" key="1">
    <citation type="journal article" date="2015" name="Genome Announc.">
        <title>Complete Genome Sequence of the Type Strain Corynebacterium testudinoris DSM 44614, Recovered from Necrotic Lesions in the Mouth of a Tortoise.</title>
        <authorList>
            <person name="Ruckert C."/>
            <person name="Kriete M."/>
            <person name="Jaenicke S."/>
            <person name="Winkler A."/>
            <person name="Tauch A."/>
        </authorList>
    </citation>
    <scope>NUCLEOTIDE SEQUENCE [LARGE SCALE GENOMIC DNA]</scope>
    <source>
        <strain evidence="7 8">DSM 44614</strain>
    </source>
</reference>
<evidence type="ECO:0000256" key="5">
    <source>
        <dbReference type="ARBA" id="ARBA00023136"/>
    </source>
</evidence>
<organism evidence="7 8">
    <name type="scientific">Corynebacterium testudinoris</name>
    <dbReference type="NCBI Taxonomy" id="136857"/>
    <lineage>
        <taxon>Bacteria</taxon>
        <taxon>Bacillati</taxon>
        <taxon>Actinomycetota</taxon>
        <taxon>Actinomycetes</taxon>
        <taxon>Mycobacteriales</taxon>
        <taxon>Corynebacteriaceae</taxon>
        <taxon>Corynebacterium</taxon>
    </lineage>
</organism>
<keyword evidence="3 6" id="KW-0812">Transmembrane</keyword>
<dbReference type="OrthoDB" id="9763003at2"/>
<dbReference type="GO" id="GO:0005886">
    <property type="term" value="C:plasma membrane"/>
    <property type="evidence" value="ECO:0007669"/>
    <property type="project" value="UniProtKB-SubCell"/>
</dbReference>
<evidence type="ECO:0000256" key="4">
    <source>
        <dbReference type="ARBA" id="ARBA00022989"/>
    </source>
</evidence>
<accession>A0A0G3HF74</accession>
<dbReference type="PANTHER" id="PTHR10010">
    <property type="entry name" value="SOLUTE CARRIER FAMILY 34 SODIUM PHOSPHATE , MEMBER 2-RELATED"/>
    <property type="match status" value="1"/>
</dbReference>
<dbReference type="PATRIC" id="fig|136857.5.peg.2345"/>
<proteinExistence type="predicted"/>
<dbReference type="InterPro" id="IPR003841">
    <property type="entry name" value="Na/Pi_transpt"/>
</dbReference>
<sequence length="373" mass="38385">MRWCAVVATIAVMFVAVYLILDGASGVGSGAVARLFDLATNPIIGVLIGIVAAASLQSSTTVTALTVAAVGTGGVSVPVAIPIILGANIGTTLTPLLVAFSFVGDRGNFRRAFAAASLHSSFNLVFVMVAFVLELAFHPLRSFTGWVSETLLGEGSQHTPTGNVVLELVSPIINTIGFRGWLGDVFPSGVAPVMSILIGTVLIMVSMRVLSSLLSTLTAAKTRTLMERSSGSSEALGLFSGAAATALTQASSVVISSLLPFSVTQSLRQREILAITLGANVGTTLTALLTALAVPGSMGSFAVQAALVHVAFNLGSCLLVFFLKPLRSMLFAMAEFSGRIASRSYSLTAGLIAGGYLALPVVIIVTHTLLASR</sequence>
<feature type="transmembrane region" description="Helical" evidence="6">
    <location>
        <begin position="301"/>
        <end position="323"/>
    </location>
</feature>
<protein>
    <submittedName>
        <fullName evidence="7">Na+/Pi-cotransporter</fullName>
    </submittedName>
</protein>
<dbReference type="PANTHER" id="PTHR10010:SF46">
    <property type="entry name" value="SODIUM-DEPENDENT PHOSPHATE TRANSPORT PROTEIN 2B"/>
    <property type="match status" value="1"/>
</dbReference>
<reference evidence="8" key="2">
    <citation type="submission" date="2015-05" db="EMBL/GenBank/DDBJ databases">
        <title>Complete genome sequence of Corynebacterium testudinoris DSM 44614, recovered from necrotic lesions in the mouth of a tortoise.</title>
        <authorList>
            <person name="Ruckert C."/>
            <person name="Albersmeier A."/>
            <person name="Winkler A."/>
            <person name="Tauch A."/>
        </authorList>
    </citation>
    <scope>NUCLEOTIDE SEQUENCE [LARGE SCALE GENOMIC DNA]</scope>
    <source>
        <strain evidence="8">DSM 44614</strain>
    </source>
</reference>
<evidence type="ECO:0000256" key="2">
    <source>
        <dbReference type="ARBA" id="ARBA00022475"/>
    </source>
</evidence>
<evidence type="ECO:0000313" key="7">
    <source>
        <dbReference type="EMBL" id="AKK09782.1"/>
    </source>
</evidence>
<feature type="transmembrane region" description="Helical" evidence="6">
    <location>
        <begin position="189"/>
        <end position="215"/>
    </location>
</feature>
<feature type="transmembrane region" description="Helical" evidence="6">
    <location>
        <begin position="79"/>
        <end position="100"/>
    </location>
</feature>
<dbReference type="RefSeq" id="WP_144413281.1">
    <property type="nucleotide sequence ID" value="NZ_CP011545.1"/>
</dbReference>
<dbReference type="AlphaFoldDB" id="A0A0G3HF74"/>
<dbReference type="GO" id="GO:0044341">
    <property type="term" value="P:sodium-dependent phosphate transport"/>
    <property type="evidence" value="ECO:0007669"/>
    <property type="project" value="InterPro"/>
</dbReference>
<dbReference type="GO" id="GO:0005436">
    <property type="term" value="F:sodium:phosphate symporter activity"/>
    <property type="evidence" value="ECO:0007669"/>
    <property type="project" value="InterPro"/>
</dbReference>
<dbReference type="Proteomes" id="UP000035540">
    <property type="component" value="Chromosome"/>
</dbReference>
<comment type="subcellular location">
    <subcellularLocation>
        <location evidence="1">Cell membrane</location>
        <topology evidence="1">Multi-pass membrane protein</topology>
    </subcellularLocation>
</comment>
<feature type="transmembrane region" description="Helical" evidence="6">
    <location>
        <begin position="112"/>
        <end position="133"/>
    </location>
</feature>
<keyword evidence="8" id="KW-1185">Reference proteome</keyword>
<name>A0A0G3HF74_9CORY</name>